<organism evidence="2 3">
    <name type="scientific">Cellulomonas cellasea</name>
    <dbReference type="NCBI Taxonomy" id="43670"/>
    <lineage>
        <taxon>Bacteria</taxon>
        <taxon>Bacillati</taxon>
        <taxon>Actinomycetota</taxon>
        <taxon>Actinomycetes</taxon>
        <taxon>Micrococcales</taxon>
        <taxon>Cellulomonadaceae</taxon>
        <taxon>Cellulomonas</taxon>
    </lineage>
</organism>
<dbReference type="Pfam" id="PF02601">
    <property type="entry name" value="Exonuc_VII_L"/>
    <property type="match status" value="1"/>
</dbReference>
<name>A0A7W4YB20_9CELL</name>
<sequence length="417" mass="43260">MSATTPPPPGFTATNLALFGVLQDLAAANEIAAADAWLRASCDFAPGTGTSTVLTVTAYDAADRLTLTHAWPTISAALGAHVGHDPDRRMWASTPVSAHLSDELAAHPVTPDRLLELTLRARDLAGAPGFTKLDPDARATLPALSETLAGALHGARVLRAGSASCGDYQLIALSPTNAQTPQQVADTIRPVSYAIFRTGLGGNELNNLSPVVADITTATLADALGAHIATPAAGAHRVGVLTPGGRAAPQDVLSKLTARSDLEVVHTEVYLRSGEPIPRRVVSGVDNLVQQGANAIVIGFGGGQEDVLRDVHNGVATAVSALQIPVYVGIGHHDFAMLVPGAHVRTCTTPADATSLFIAEALDAPRRRAQALARSSRDMAAAGIDADAHIQARAALDAELTQIEHDLTEARARHLQP</sequence>
<dbReference type="GO" id="GO:0008855">
    <property type="term" value="F:exodeoxyribonuclease VII activity"/>
    <property type="evidence" value="ECO:0007669"/>
    <property type="project" value="InterPro"/>
</dbReference>
<proteinExistence type="predicted"/>
<evidence type="ECO:0000313" key="3">
    <source>
        <dbReference type="Proteomes" id="UP000518206"/>
    </source>
</evidence>
<dbReference type="InterPro" id="IPR020579">
    <property type="entry name" value="Exonuc_VII_lsu_C"/>
</dbReference>
<evidence type="ECO:0000313" key="2">
    <source>
        <dbReference type="EMBL" id="MBB2923198.1"/>
    </source>
</evidence>
<reference evidence="2 3" key="1">
    <citation type="submission" date="2020-08" db="EMBL/GenBank/DDBJ databases">
        <title>The Agave Microbiome: Exploring the role of microbial communities in plant adaptations to desert environments.</title>
        <authorList>
            <person name="Partida-Martinez L.P."/>
        </authorList>
    </citation>
    <scope>NUCLEOTIDE SEQUENCE [LARGE SCALE GENOMIC DNA]</scope>
    <source>
        <strain evidence="2 3">RAS26</strain>
    </source>
</reference>
<protein>
    <recommendedName>
        <fullName evidence="1">Exonuclease VII large subunit C-terminal domain-containing protein</fullName>
    </recommendedName>
</protein>
<evidence type="ECO:0000259" key="1">
    <source>
        <dbReference type="Pfam" id="PF02601"/>
    </source>
</evidence>
<reference evidence="2 3" key="2">
    <citation type="submission" date="2020-08" db="EMBL/GenBank/DDBJ databases">
        <authorList>
            <person name="Partida-Martinez L."/>
            <person name="Huntemann M."/>
            <person name="Clum A."/>
            <person name="Wang J."/>
            <person name="Palaniappan K."/>
            <person name="Ritter S."/>
            <person name="Chen I.-M."/>
            <person name="Stamatis D."/>
            <person name="Reddy T."/>
            <person name="O'Malley R."/>
            <person name="Daum C."/>
            <person name="Shapiro N."/>
            <person name="Ivanova N."/>
            <person name="Kyrpides N."/>
            <person name="Woyke T."/>
        </authorList>
    </citation>
    <scope>NUCLEOTIDE SEQUENCE [LARGE SCALE GENOMIC DNA]</scope>
    <source>
        <strain evidence="2 3">RAS26</strain>
    </source>
</reference>
<dbReference type="EMBL" id="JACHVX010000003">
    <property type="protein sequence ID" value="MBB2923198.1"/>
    <property type="molecule type" value="Genomic_DNA"/>
</dbReference>
<gene>
    <name evidence="2" type="ORF">FHR80_002123</name>
</gene>
<dbReference type="Proteomes" id="UP000518206">
    <property type="component" value="Unassembled WGS sequence"/>
</dbReference>
<dbReference type="RefSeq" id="WP_183296073.1">
    <property type="nucleotide sequence ID" value="NZ_JACHVX010000003.1"/>
</dbReference>
<dbReference type="AlphaFoldDB" id="A0A7W4YB20"/>
<accession>A0A7W4YB20</accession>
<comment type="caution">
    <text evidence="2">The sequence shown here is derived from an EMBL/GenBank/DDBJ whole genome shotgun (WGS) entry which is preliminary data.</text>
</comment>
<feature type="domain" description="Exonuclease VII large subunit C-terminal" evidence="1">
    <location>
        <begin position="235"/>
        <end position="410"/>
    </location>
</feature>